<feature type="transmembrane region" description="Helical" evidence="2">
    <location>
        <begin position="124"/>
        <end position="145"/>
    </location>
</feature>
<dbReference type="Pfam" id="PF23750">
    <property type="entry name" value="RsgI_M"/>
    <property type="match status" value="1"/>
</dbReference>
<dbReference type="InterPro" id="IPR055431">
    <property type="entry name" value="RsgI_M"/>
</dbReference>
<evidence type="ECO:0000256" key="2">
    <source>
        <dbReference type="SAM" id="Phobius"/>
    </source>
</evidence>
<comment type="caution">
    <text evidence="4">The sequence shown here is derived from an EMBL/GenBank/DDBJ whole genome shotgun (WGS) entry which is preliminary data.</text>
</comment>
<keyword evidence="2" id="KW-0812">Transmembrane</keyword>
<evidence type="ECO:0000313" key="5">
    <source>
        <dbReference type="Proteomes" id="UP000271472"/>
    </source>
</evidence>
<proteinExistence type="predicted"/>
<protein>
    <recommendedName>
        <fullName evidence="3">Anti-sigma factor RsgI-like middle domain-containing protein</fullName>
    </recommendedName>
</protein>
<organism evidence="4 5">
    <name type="scientific">Slackia isoflavoniconvertens</name>
    <dbReference type="NCBI Taxonomy" id="572010"/>
    <lineage>
        <taxon>Bacteria</taxon>
        <taxon>Bacillati</taxon>
        <taxon>Actinomycetota</taxon>
        <taxon>Coriobacteriia</taxon>
        <taxon>Eggerthellales</taxon>
        <taxon>Eggerthellaceae</taxon>
        <taxon>Slackia</taxon>
    </lineage>
</organism>
<dbReference type="RefSeq" id="WP_123219992.1">
    <property type="nucleotide sequence ID" value="NZ_JACHYQ010000003.1"/>
</dbReference>
<keyword evidence="2" id="KW-0472">Membrane</keyword>
<evidence type="ECO:0000256" key="1">
    <source>
        <dbReference type="SAM" id="MobiDB-lite"/>
    </source>
</evidence>
<evidence type="ECO:0000313" key="4">
    <source>
        <dbReference type="EMBL" id="RNM33521.1"/>
    </source>
</evidence>
<evidence type="ECO:0000259" key="3">
    <source>
        <dbReference type="Pfam" id="PF23750"/>
    </source>
</evidence>
<keyword evidence="5" id="KW-1185">Reference proteome</keyword>
<feature type="domain" description="Anti-sigma factor RsgI-like middle" evidence="3">
    <location>
        <begin position="151"/>
        <end position="273"/>
    </location>
</feature>
<name>A0A3N0I928_9ACTN</name>
<sequence length="346" mass="37131">MANNEEHQVKEAFETIHLPEDIAARALESIEAKREQRESERVEGVMATQSNVCTNSLVRQEDEHAEEPLATQEIFYANKIAGQEAKTAEEPFASQASDHTIEASKGRGSATSQKRRKALRFAKGGRIAAIAACLALVACLIGGVADFLRPVAYVGIDVNPSVELTLNRFDIVVGTHALNDDGQQALDEAPCMWRAFADAARDLDGAMRAIAGEGAVAEVSIDCDNENRYAALAAQSNNCFGCKGEAHCNRTNAEERQAAHDLSMGVAKYRAYQALQEAGIDVSTEECASMSMRELRDLLVRNEGDTSEEEGEHPRMGNGQGAGAHNDGAKGHGHGNGNGNGKHAQE</sequence>
<dbReference type="AlphaFoldDB" id="A0A3N0I928"/>
<gene>
    <name evidence="4" type="ORF">DMP05_08250</name>
</gene>
<dbReference type="Proteomes" id="UP000271472">
    <property type="component" value="Unassembled WGS sequence"/>
</dbReference>
<dbReference type="OrthoDB" id="9800626at2"/>
<dbReference type="GeneID" id="98663171"/>
<reference evidence="5" key="1">
    <citation type="submission" date="2018-05" db="EMBL/GenBank/DDBJ databases">
        <title>Genome Sequencing of selected type strains of the family Eggerthellaceae.</title>
        <authorList>
            <person name="Danylec N."/>
            <person name="Stoll D.A."/>
            <person name="Doetsch A."/>
            <person name="Huch M."/>
        </authorList>
    </citation>
    <scope>NUCLEOTIDE SEQUENCE [LARGE SCALE GENOMIC DNA]</scope>
    <source>
        <strain evidence="5">DSM 22006</strain>
    </source>
</reference>
<keyword evidence="2" id="KW-1133">Transmembrane helix</keyword>
<feature type="region of interest" description="Disordered" evidence="1">
    <location>
        <begin position="303"/>
        <end position="346"/>
    </location>
</feature>
<dbReference type="EMBL" id="QIBZ01000016">
    <property type="protein sequence ID" value="RNM33521.1"/>
    <property type="molecule type" value="Genomic_DNA"/>
</dbReference>
<accession>A0A3N0I928</accession>
<feature type="region of interest" description="Disordered" evidence="1">
    <location>
        <begin position="87"/>
        <end position="114"/>
    </location>
</feature>